<name>A0A2A4YUL2_9PROT</name>
<keyword evidence="1" id="KW-0732">Signal</keyword>
<reference evidence="2" key="2">
    <citation type="journal article" date="2018" name="ISME J.">
        <title>A dynamic microbial community with high functional redundancy inhabits the cold, oxic subseafloor aquifer.</title>
        <authorList>
            <person name="Tully B.J."/>
            <person name="Wheat C.G."/>
            <person name="Glazer B.T."/>
            <person name="Huber J.A."/>
        </authorList>
    </citation>
    <scope>NUCLEOTIDE SEQUENCE</scope>
    <source>
        <strain evidence="2">NORP83</strain>
    </source>
</reference>
<protein>
    <submittedName>
        <fullName evidence="2">Uncharacterized protein</fullName>
    </submittedName>
</protein>
<accession>A0A2A4YUL2</accession>
<sequence>MKTSILFVKNLFAIIMFLIGLSGACFADSTDYWSKNKTMKFPGEVATTSCVYFNEINVTSPDKVLINEFYVRWLEGWVSGFVMYADWDIRTIERQEYIEWFKVYCSKFPENSLGMAAHAFAFRVKKENSVNTVELQSNHANTQIAQNVKPDKFANARKAYNEGRMNDKQHSAYERLVESGDILAQVKQAAPHVKIAPRSLFNAYNNGQLSPEQRTTVDNALQDGRLIMPGAADRTLGKGLYSCVIKDARQVSNNGNFEMDNLAKYKLGQRFAINIMTGKMTGFLASGWQTTGSIEVLDFGSNEQAFKAIAVSKPNVHVQYLEINEYANQEKKPFKITSYLDILSGLCEKLE</sequence>
<feature type="signal peptide" evidence="1">
    <location>
        <begin position="1"/>
        <end position="27"/>
    </location>
</feature>
<evidence type="ECO:0000313" key="2">
    <source>
        <dbReference type="EMBL" id="PCI98502.1"/>
    </source>
</evidence>
<reference key="1">
    <citation type="submission" date="2017-08" db="EMBL/GenBank/DDBJ databases">
        <title>A dynamic microbial community with high functional redundancy inhabits the cold, oxic subseafloor aquifer.</title>
        <authorList>
            <person name="Tully B.J."/>
            <person name="Wheat C.G."/>
            <person name="Glazer B.T."/>
            <person name="Huber J.A."/>
        </authorList>
    </citation>
    <scope>NUCLEOTIDE SEQUENCE [LARGE SCALE GENOMIC DNA]</scope>
</reference>
<evidence type="ECO:0000256" key="1">
    <source>
        <dbReference type="SAM" id="SignalP"/>
    </source>
</evidence>
<organism evidence="2">
    <name type="scientific">OCS116 cluster bacterium</name>
    <dbReference type="NCBI Taxonomy" id="2030921"/>
    <lineage>
        <taxon>Bacteria</taxon>
        <taxon>Pseudomonadati</taxon>
        <taxon>Pseudomonadota</taxon>
        <taxon>Alphaproteobacteria</taxon>
        <taxon>OCS116 cluster</taxon>
    </lineage>
</organism>
<gene>
    <name evidence="2" type="ORF">COB13_13745</name>
</gene>
<feature type="chain" id="PRO_5013150597" evidence="1">
    <location>
        <begin position="28"/>
        <end position="351"/>
    </location>
</feature>
<dbReference type="EMBL" id="NVUS01000021">
    <property type="protein sequence ID" value="PCI98502.1"/>
    <property type="molecule type" value="Genomic_DNA"/>
</dbReference>
<comment type="caution">
    <text evidence="2">The sequence shown here is derived from an EMBL/GenBank/DDBJ whole genome shotgun (WGS) entry which is preliminary data.</text>
</comment>
<dbReference type="PROSITE" id="PS51257">
    <property type="entry name" value="PROKAR_LIPOPROTEIN"/>
    <property type="match status" value="1"/>
</dbReference>
<dbReference type="AlphaFoldDB" id="A0A2A4YUL2"/>
<proteinExistence type="predicted"/>